<evidence type="ECO:0000313" key="6">
    <source>
        <dbReference type="Proteomes" id="UP000462501"/>
    </source>
</evidence>
<dbReference type="EMBL" id="CZBE01000027">
    <property type="protein sequence ID" value="CUQ11972.1"/>
    <property type="molecule type" value="Genomic_DNA"/>
</dbReference>
<dbReference type="RefSeq" id="WP_006873568.1">
    <property type="nucleotide sequence ID" value="NZ_CABIWA010000020.1"/>
</dbReference>
<organism evidence="1 4">
    <name type="scientific">Anaerotruncus colihominis</name>
    <dbReference type="NCBI Taxonomy" id="169435"/>
    <lineage>
        <taxon>Bacteria</taxon>
        <taxon>Bacillati</taxon>
        <taxon>Bacillota</taxon>
        <taxon>Clostridia</taxon>
        <taxon>Eubacteriales</taxon>
        <taxon>Oscillospiraceae</taxon>
        <taxon>Anaerotruncus</taxon>
    </lineage>
</organism>
<dbReference type="Proteomes" id="UP000462501">
    <property type="component" value="Unassembled WGS sequence"/>
</dbReference>
<dbReference type="Proteomes" id="UP000260828">
    <property type="component" value="Unassembled WGS sequence"/>
</dbReference>
<name>A0A174TQ14_9FIRM</name>
<evidence type="ECO:0000313" key="4">
    <source>
        <dbReference type="Proteomes" id="UP000095765"/>
    </source>
</evidence>
<proteinExistence type="predicted"/>
<accession>A0A174TQ14</accession>
<evidence type="ECO:0000313" key="2">
    <source>
        <dbReference type="EMBL" id="NDO40328.1"/>
    </source>
</evidence>
<protein>
    <submittedName>
        <fullName evidence="1">Uncharacterized protein</fullName>
    </submittedName>
</protein>
<dbReference type="Proteomes" id="UP000095765">
    <property type="component" value="Unassembled WGS sequence"/>
</dbReference>
<evidence type="ECO:0000313" key="1">
    <source>
        <dbReference type="EMBL" id="CUQ11972.1"/>
    </source>
</evidence>
<reference evidence="3 5" key="2">
    <citation type="submission" date="2018-08" db="EMBL/GenBank/DDBJ databases">
        <title>A genome reference for cultivated species of the human gut microbiota.</title>
        <authorList>
            <person name="Zou Y."/>
            <person name="Xue W."/>
            <person name="Luo G."/>
        </authorList>
    </citation>
    <scope>NUCLEOTIDE SEQUENCE [LARGE SCALE GENOMIC DNA]</scope>
    <source>
        <strain evidence="3 5">TF05-12AC</strain>
    </source>
</reference>
<evidence type="ECO:0000313" key="3">
    <source>
        <dbReference type="EMBL" id="RGE66656.1"/>
    </source>
</evidence>
<sequence length="79" mass="8850">MDEKRSPEELLAQLCLEPGFVLVPQDRFEELVRAEAERDVLEVVILGNKSYNVDVVMAAIKKARNKVLLGKPEVEGDAQ</sequence>
<gene>
    <name evidence="3" type="ORF">DXC40_12835</name>
    <name evidence="1" type="ORF">ERS852551_03189</name>
    <name evidence="2" type="ORF">FMM72_14020</name>
</gene>
<dbReference type="AlphaFoldDB" id="A0A174TQ14"/>
<evidence type="ECO:0000313" key="5">
    <source>
        <dbReference type="Proteomes" id="UP000260828"/>
    </source>
</evidence>
<reference evidence="1 4" key="1">
    <citation type="submission" date="2015-09" db="EMBL/GenBank/DDBJ databases">
        <authorList>
            <consortium name="Pathogen Informatics"/>
        </authorList>
    </citation>
    <scope>NUCLEOTIDE SEQUENCE [LARGE SCALE GENOMIC DNA]</scope>
    <source>
        <strain evidence="1 4">2789STDY5834939</strain>
    </source>
</reference>
<dbReference type="EMBL" id="VIQT01000020">
    <property type="protein sequence ID" value="NDO40328.1"/>
    <property type="molecule type" value="Genomic_DNA"/>
</dbReference>
<dbReference type="EMBL" id="QVME01000007">
    <property type="protein sequence ID" value="RGE66656.1"/>
    <property type="molecule type" value="Genomic_DNA"/>
</dbReference>
<reference evidence="2 6" key="3">
    <citation type="submission" date="2019-06" db="EMBL/GenBank/DDBJ databases">
        <title>Draft genome sequences of 15 bacterial species constituting the stable defined intestinal microbiota of the GM15 gnotobiotic mouse model.</title>
        <authorList>
            <person name="Elie C."/>
            <person name="Mathieu A."/>
            <person name="Saliou A."/>
            <person name="Darnaud M."/>
            <person name="Leulier F."/>
            <person name="Tamellini A."/>
        </authorList>
    </citation>
    <scope>NUCLEOTIDE SEQUENCE [LARGE SCALE GENOMIC DNA]</scope>
    <source>
        <strain evidence="2 6">JM4-15</strain>
    </source>
</reference>